<dbReference type="RefSeq" id="XP_035663825.1">
    <property type="nucleotide sequence ID" value="XM_035807932.1"/>
</dbReference>
<dbReference type="OrthoDB" id="10187151at2759"/>
<organism evidence="5 6">
    <name type="scientific">Branchiostoma floridae</name>
    <name type="common">Florida lancelet</name>
    <name type="synonym">Amphioxus</name>
    <dbReference type="NCBI Taxonomy" id="7739"/>
    <lineage>
        <taxon>Eukaryota</taxon>
        <taxon>Metazoa</taxon>
        <taxon>Chordata</taxon>
        <taxon>Cephalochordata</taxon>
        <taxon>Leptocardii</taxon>
        <taxon>Amphioxiformes</taxon>
        <taxon>Branchiostomatidae</taxon>
        <taxon>Branchiostoma</taxon>
    </lineage>
</organism>
<evidence type="ECO:0000256" key="1">
    <source>
        <dbReference type="ARBA" id="ARBA00004123"/>
    </source>
</evidence>
<dbReference type="PANTHER" id="PTHR47305">
    <property type="entry name" value="BEN DOMAIN-CONTAINING PROTEIN 2"/>
    <property type="match status" value="1"/>
</dbReference>
<feature type="compositionally biased region" description="Low complexity" evidence="3">
    <location>
        <begin position="103"/>
        <end position="113"/>
    </location>
</feature>
<dbReference type="Proteomes" id="UP000001554">
    <property type="component" value="Unplaced"/>
</dbReference>
<dbReference type="SMART" id="SM01025">
    <property type="entry name" value="BEN"/>
    <property type="match status" value="1"/>
</dbReference>
<feature type="compositionally biased region" description="Low complexity" evidence="3">
    <location>
        <begin position="123"/>
        <end position="132"/>
    </location>
</feature>
<dbReference type="GO" id="GO:0005634">
    <property type="term" value="C:nucleus"/>
    <property type="evidence" value="ECO:0007669"/>
    <property type="project" value="UniProtKB-SubCell"/>
</dbReference>
<comment type="subcellular location">
    <subcellularLocation>
        <location evidence="1">Nucleus</location>
    </subcellularLocation>
</comment>
<protein>
    <submittedName>
        <fullName evidence="6">Uncharacterized protein LOC118407456</fullName>
    </submittedName>
</protein>
<feature type="compositionally biased region" description="Polar residues" evidence="3">
    <location>
        <begin position="15"/>
        <end position="65"/>
    </location>
</feature>
<feature type="compositionally biased region" description="Polar residues" evidence="3">
    <location>
        <begin position="74"/>
        <end position="83"/>
    </location>
</feature>
<feature type="region of interest" description="Disordered" evidence="3">
    <location>
        <begin position="103"/>
        <end position="132"/>
    </location>
</feature>
<dbReference type="GO" id="GO:0003677">
    <property type="term" value="F:DNA binding"/>
    <property type="evidence" value="ECO:0007669"/>
    <property type="project" value="InterPro"/>
</dbReference>
<dbReference type="InterPro" id="IPR018379">
    <property type="entry name" value="BEN_domain"/>
</dbReference>
<evidence type="ECO:0000259" key="4">
    <source>
        <dbReference type="PROSITE" id="PS51457"/>
    </source>
</evidence>
<dbReference type="PANTHER" id="PTHR47305:SF1">
    <property type="entry name" value="BEN DOMAIN-CONTAINING PROTEIN"/>
    <property type="match status" value="1"/>
</dbReference>
<dbReference type="PROSITE" id="PS51457">
    <property type="entry name" value="BEN"/>
    <property type="match status" value="1"/>
</dbReference>
<feature type="domain" description="BEN" evidence="4">
    <location>
        <begin position="140"/>
        <end position="244"/>
    </location>
</feature>
<feature type="region of interest" description="Disordered" evidence="3">
    <location>
        <begin position="1"/>
        <end position="83"/>
    </location>
</feature>
<name>A0A9J7HSZ6_BRAFL</name>
<keyword evidence="2" id="KW-0539">Nucleus</keyword>
<reference evidence="6" key="1">
    <citation type="submission" date="2025-08" db="UniProtKB">
        <authorList>
            <consortium name="RefSeq"/>
        </authorList>
    </citation>
    <scope>IDENTIFICATION</scope>
    <source>
        <strain evidence="6">S238N-H82</strain>
        <tissue evidence="6">Testes</tissue>
    </source>
</reference>
<keyword evidence="5" id="KW-1185">Reference proteome</keyword>
<evidence type="ECO:0000256" key="2">
    <source>
        <dbReference type="ARBA" id="ARBA00023242"/>
    </source>
</evidence>
<dbReference type="AlphaFoldDB" id="A0A9J7HSZ6"/>
<dbReference type="GeneID" id="118407456"/>
<sequence length="252" mass="28431">MVMDVLQHKKKKKVQANSYQPTSQPANQHNLQQSYLQPANQTTYHHQPNSQTANQHNLQPASHQPTSPPAHQHTPFQDFNSYNYQPYNSNTYQTYSSTYQPYNNYYQPSYQQTIPDNARGQDTSPSTSSTNSTVLIGAPWRQVAVPAPVIAQVASLQSETPDKSRAAKVRALMDAIFKTEEMVANNTDGSVKDGLGRLDENKLNAIREHLVTTEPGNQDPHEPGYKTKVHKVINLRCRKVRHIVTKEKGVQK</sequence>
<dbReference type="KEGG" id="bfo:118407456"/>
<evidence type="ECO:0000256" key="3">
    <source>
        <dbReference type="SAM" id="MobiDB-lite"/>
    </source>
</evidence>
<proteinExistence type="predicted"/>
<gene>
    <name evidence="6" type="primary">LOC118407456</name>
</gene>
<evidence type="ECO:0000313" key="6">
    <source>
        <dbReference type="RefSeq" id="XP_035663825.1"/>
    </source>
</evidence>
<evidence type="ECO:0000313" key="5">
    <source>
        <dbReference type="Proteomes" id="UP000001554"/>
    </source>
</evidence>
<accession>A0A9J7HSZ6</accession>